<keyword evidence="5" id="KW-0539">Nucleus</keyword>
<dbReference type="PANTHER" id="PTHR47338">
    <property type="entry name" value="ZN(II)2CYS6 TRANSCRIPTION FACTOR (EUROFUNG)-RELATED"/>
    <property type="match status" value="1"/>
</dbReference>
<dbReference type="InterPro" id="IPR007219">
    <property type="entry name" value="XnlR_reg_dom"/>
</dbReference>
<keyword evidence="2" id="KW-0479">Metal-binding</keyword>
<dbReference type="EMBL" id="CAJVPV010003643">
    <property type="protein sequence ID" value="CAG8556566.1"/>
    <property type="molecule type" value="Genomic_DNA"/>
</dbReference>
<feature type="compositionally biased region" description="Low complexity" evidence="6">
    <location>
        <begin position="685"/>
        <end position="704"/>
    </location>
</feature>
<dbReference type="AlphaFoldDB" id="A0A9N9FU62"/>
<dbReference type="GO" id="GO:0008270">
    <property type="term" value="F:zinc ion binding"/>
    <property type="evidence" value="ECO:0007669"/>
    <property type="project" value="InterPro"/>
</dbReference>
<gene>
    <name evidence="8" type="ORF">AMORRO_LOCUS5819</name>
</gene>
<organism evidence="8 9">
    <name type="scientific">Acaulospora morrowiae</name>
    <dbReference type="NCBI Taxonomy" id="94023"/>
    <lineage>
        <taxon>Eukaryota</taxon>
        <taxon>Fungi</taxon>
        <taxon>Fungi incertae sedis</taxon>
        <taxon>Mucoromycota</taxon>
        <taxon>Glomeromycotina</taxon>
        <taxon>Glomeromycetes</taxon>
        <taxon>Diversisporales</taxon>
        <taxon>Acaulosporaceae</taxon>
        <taxon>Acaulospora</taxon>
    </lineage>
</organism>
<evidence type="ECO:0000256" key="3">
    <source>
        <dbReference type="ARBA" id="ARBA00023015"/>
    </source>
</evidence>
<protein>
    <submittedName>
        <fullName evidence="8">1285_t:CDS:1</fullName>
    </submittedName>
</protein>
<dbReference type="GO" id="GO:0005634">
    <property type="term" value="C:nucleus"/>
    <property type="evidence" value="ECO:0007669"/>
    <property type="project" value="UniProtKB-SubCell"/>
</dbReference>
<evidence type="ECO:0000256" key="5">
    <source>
        <dbReference type="ARBA" id="ARBA00023242"/>
    </source>
</evidence>
<evidence type="ECO:0000313" key="9">
    <source>
        <dbReference type="Proteomes" id="UP000789342"/>
    </source>
</evidence>
<dbReference type="Pfam" id="PF04082">
    <property type="entry name" value="Fungal_trans"/>
    <property type="match status" value="1"/>
</dbReference>
<name>A0A9N9FU62_9GLOM</name>
<dbReference type="GO" id="GO:0006351">
    <property type="term" value="P:DNA-templated transcription"/>
    <property type="evidence" value="ECO:0007669"/>
    <property type="project" value="InterPro"/>
</dbReference>
<dbReference type="PANTHER" id="PTHR47338:SF5">
    <property type="entry name" value="ZN(II)2CYS6 TRANSCRIPTION FACTOR (EUROFUNG)"/>
    <property type="match status" value="1"/>
</dbReference>
<evidence type="ECO:0000256" key="6">
    <source>
        <dbReference type="SAM" id="MobiDB-lite"/>
    </source>
</evidence>
<comment type="subcellular location">
    <subcellularLocation>
        <location evidence="1">Nucleus</location>
    </subcellularLocation>
</comment>
<keyword evidence="3" id="KW-0805">Transcription regulation</keyword>
<evidence type="ECO:0000256" key="1">
    <source>
        <dbReference type="ARBA" id="ARBA00004123"/>
    </source>
</evidence>
<dbReference type="Proteomes" id="UP000789342">
    <property type="component" value="Unassembled WGS sequence"/>
</dbReference>
<dbReference type="InterPro" id="IPR050815">
    <property type="entry name" value="TF_fung"/>
</dbReference>
<keyword evidence="4" id="KW-0804">Transcription</keyword>
<proteinExistence type="predicted"/>
<accession>A0A9N9FU62</accession>
<feature type="region of interest" description="Disordered" evidence="6">
    <location>
        <begin position="191"/>
        <end position="215"/>
    </location>
</feature>
<feature type="domain" description="Xylanolytic transcriptional activator regulatory" evidence="7">
    <location>
        <begin position="224"/>
        <end position="339"/>
    </location>
</feature>
<comment type="caution">
    <text evidence="8">The sequence shown here is derived from an EMBL/GenBank/DDBJ whole genome shotgun (WGS) entry which is preliminary data.</text>
</comment>
<evidence type="ECO:0000256" key="4">
    <source>
        <dbReference type="ARBA" id="ARBA00023163"/>
    </source>
</evidence>
<dbReference type="GO" id="GO:0000981">
    <property type="term" value="F:DNA-binding transcription factor activity, RNA polymerase II-specific"/>
    <property type="evidence" value="ECO:0007669"/>
    <property type="project" value="InterPro"/>
</dbReference>
<dbReference type="OrthoDB" id="1924787at2759"/>
<feature type="region of interest" description="Disordered" evidence="6">
    <location>
        <begin position="631"/>
        <end position="710"/>
    </location>
</feature>
<feature type="compositionally biased region" description="Polar residues" evidence="6">
    <location>
        <begin position="650"/>
        <end position="669"/>
    </location>
</feature>
<reference evidence="8" key="1">
    <citation type="submission" date="2021-06" db="EMBL/GenBank/DDBJ databases">
        <authorList>
            <person name="Kallberg Y."/>
            <person name="Tangrot J."/>
            <person name="Rosling A."/>
        </authorList>
    </citation>
    <scope>NUCLEOTIDE SEQUENCE</scope>
    <source>
        <strain evidence="8">CL551</strain>
    </source>
</reference>
<evidence type="ECO:0000256" key="2">
    <source>
        <dbReference type="ARBA" id="ARBA00022723"/>
    </source>
</evidence>
<keyword evidence="9" id="KW-1185">Reference proteome</keyword>
<evidence type="ECO:0000313" key="8">
    <source>
        <dbReference type="EMBL" id="CAG8556566.1"/>
    </source>
</evidence>
<dbReference type="CDD" id="cd12148">
    <property type="entry name" value="fungal_TF_MHR"/>
    <property type="match status" value="1"/>
</dbReference>
<sequence length="798" mass="88346">MGPPFVRHRQRVFSINNLERKECGGCGCRMNCAEHSRKTGRSVTQCEFYVSHKYFISLSSSSIPDKRSNDTEVPLTGQEVQRLEKLVDVLIESVFPDKAKQAREIVTNVVKTSLSSHPASKMTLNENTNSIVLDLPILAEPSLEVKPSGSPLSNILNHTFPNSLVELVNKLNKMSINPASFDFLNSNSNVPSPSTFPTNNPSSQSSTPLPPPPPSEDLIRQLINDYFNRFNVVIPIVDRRKFQEMCIKEKDSVHTKLLMNSILAVAARFSDDPSIQKSPEKPGGIFFDAAKKLLDNMYNVPKLETLQALLLISSSEVSIARVDSATMFLAMAGTILSESLKFFMTICLTNNSTFFPRWVSFMLGKPALIEDININVPLPTLASFESSTRVFFISWIKLSRILGEIWKFGYSSKPKACSANWQIHMADQKSTLRQIRAALAKWLKELPDELQYQYLPNTDPRSLIQLTRFSDFAGYINILFHVCMIVLHQPYLSQAKIGIQSQGSNGPINTCLTAAITITDIAKTTRKYDKDAFCNFQYVLYGLLQSSSIIGMTIMNGAHEYESTARKALRDAIEELKYAAESCKIISMQEIVKELEGVMRIANSNSSDIAIPFPLVLQILESRGSANNGGGGFGHAPLRNMGSGRDFGNNKLTSSPMSECSTASNSSIAQDDENSLKIKYPTPPSLTTNSTPMPMSPSLSPSSNHLSNQQADPNSFIFDTQDQTSLQFNQISSNIDQNITQDTVGGWNSPFFINDGLYELMNSSNSSNSLYPPSIIANVCNNSSSQQAIQIDNGERTL</sequence>
<evidence type="ECO:0000259" key="7">
    <source>
        <dbReference type="Pfam" id="PF04082"/>
    </source>
</evidence>
<feature type="compositionally biased region" description="Low complexity" evidence="6">
    <location>
        <begin position="191"/>
        <end position="207"/>
    </location>
</feature>
<dbReference type="GO" id="GO:0003677">
    <property type="term" value="F:DNA binding"/>
    <property type="evidence" value="ECO:0007669"/>
    <property type="project" value="InterPro"/>
</dbReference>